<dbReference type="GO" id="GO:0008276">
    <property type="term" value="F:protein methyltransferase activity"/>
    <property type="evidence" value="ECO:0007669"/>
    <property type="project" value="InterPro"/>
</dbReference>
<dbReference type="Proteomes" id="UP000180254">
    <property type="component" value="Unassembled WGS sequence"/>
</dbReference>
<keyword evidence="2" id="KW-0169">Cobalamin biosynthesis</keyword>
<dbReference type="Pfam" id="PF03602">
    <property type="entry name" value="Cons_hypoth95"/>
    <property type="match status" value="1"/>
</dbReference>
<comment type="pathway">
    <text evidence="1">Cofactor biosynthesis; adenosylcobalamin biosynthesis.</text>
</comment>
<keyword evidence="4 6" id="KW-0808">Transferase</keyword>
<evidence type="ECO:0000256" key="5">
    <source>
        <dbReference type="ARBA" id="ARBA00022691"/>
    </source>
</evidence>
<dbReference type="SUPFAM" id="SSF53335">
    <property type="entry name" value="S-adenosyl-L-methionine-dependent methyltransferases"/>
    <property type="match status" value="1"/>
</dbReference>
<protein>
    <submittedName>
        <fullName evidence="6">Putative cobalt-precorrin-6Y C(15)-methyltransferase</fullName>
        <ecNumber evidence="6">2.1.1.-</ecNumber>
    </submittedName>
</protein>
<comment type="caution">
    <text evidence="6">The sequence shown here is derived from an EMBL/GenBank/DDBJ whole genome shotgun (WGS) entry which is preliminary data.</text>
</comment>
<dbReference type="GO" id="GO:0009236">
    <property type="term" value="P:cobalamin biosynthetic process"/>
    <property type="evidence" value="ECO:0007669"/>
    <property type="project" value="UniProtKB-UniPathway"/>
</dbReference>
<dbReference type="CDD" id="cd02440">
    <property type="entry name" value="AdoMet_MTases"/>
    <property type="match status" value="1"/>
</dbReference>
<dbReference type="PANTHER" id="PTHR43182:SF1">
    <property type="entry name" value="COBALT-PRECORRIN-7 C(5)-METHYLTRANSFERASE"/>
    <property type="match status" value="1"/>
</dbReference>
<dbReference type="OrthoDB" id="9780707at2"/>
<dbReference type="InterPro" id="IPR014008">
    <property type="entry name" value="Cbl_synth_MTase_CbiT"/>
</dbReference>
<dbReference type="NCBIfam" id="TIGR02469">
    <property type="entry name" value="CbiT"/>
    <property type="match status" value="1"/>
</dbReference>
<evidence type="ECO:0000313" key="7">
    <source>
        <dbReference type="Proteomes" id="UP000180254"/>
    </source>
</evidence>
<keyword evidence="7" id="KW-1185">Reference proteome</keyword>
<sequence length="184" mass="20413">MKWIKDEEFIRGEIPMTKYEIRIMIMALLEIEQNDICLDIGAGTGSVSVEAAAQGAKVYAVERRAEGVSLISQNAEKFGVEVEVLHGNAPEDIDETLEFDKVFVGGTGKSLEEIVDWSFEHMKDDGIIAGSFVTLHNLVDFQRALKRAGFSDVDTRLISASRVEGRAELLKAQNPIFIVRGVKR</sequence>
<proteinExistence type="predicted"/>
<reference evidence="6 7" key="1">
    <citation type="submission" date="2016-09" db="EMBL/GenBank/DDBJ databases">
        <title>Genome sequence of Eubacterium angustum.</title>
        <authorList>
            <person name="Poehlein A."/>
            <person name="Daniel R."/>
        </authorList>
    </citation>
    <scope>NUCLEOTIDE SEQUENCE [LARGE SCALE GENOMIC DNA]</scope>
    <source>
        <strain evidence="6 7">DSM 1989</strain>
    </source>
</reference>
<dbReference type="PANTHER" id="PTHR43182">
    <property type="entry name" value="COBALT-PRECORRIN-6B C(15)-METHYLTRANSFERASE (DECARBOXYLATING)"/>
    <property type="match status" value="1"/>
</dbReference>
<dbReference type="Gene3D" id="3.40.50.150">
    <property type="entry name" value="Vaccinia Virus protein VP39"/>
    <property type="match status" value="1"/>
</dbReference>
<evidence type="ECO:0000313" key="6">
    <source>
        <dbReference type="EMBL" id="OHW63450.1"/>
    </source>
</evidence>
<gene>
    <name evidence="6" type="primary">cbiT</name>
    <name evidence="6" type="ORF">EUAN_03140</name>
</gene>
<dbReference type="GO" id="GO:0032259">
    <property type="term" value="P:methylation"/>
    <property type="evidence" value="ECO:0007669"/>
    <property type="project" value="UniProtKB-KW"/>
</dbReference>
<keyword evidence="3 6" id="KW-0489">Methyltransferase</keyword>
<dbReference type="RefSeq" id="WP_071060941.1">
    <property type="nucleotide sequence ID" value="NZ_MKIE01000001.1"/>
</dbReference>
<dbReference type="InterPro" id="IPR050714">
    <property type="entry name" value="Cobalamin_biosynth_MTase"/>
</dbReference>
<dbReference type="EC" id="2.1.1.-" evidence="6"/>
<organism evidence="6 7">
    <name type="scientific">Andreesenia angusta</name>
    <dbReference type="NCBI Taxonomy" id="39480"/>
    <lineage>
        <taxon>Bacteria</taxon>
        <taxon>Bacillati</taxon>
        <taxon>Bacillota</taxon>
        <taxon>Tissierellia</taxon>
        <taxon>Tissierellales</taxon>
        <taxon>Gottschalkiaceae</taxon>
        <taxon>Andreesenia</taxon>
    </lineage>
</organism>
<keyword evidence="5" id="KW-0949">S-adenosyl-L-methionine</keyword>
<evidence type="ECO:0000256" key="4">
    <source>
        <dbReference type="ARBA" id="ARBA00022679"/>
    </source>
</evidence>
<evidence type="ECO:0000256" key="3">
    <source>
        <dbReference type="ARBA" id="ARBA00022603"/>
    </source>
</evidence>
<dbReference type="STRING" id="39480.EUAN_03140"/>
<accession>A0A1S1VAI2</accession>
<dbReference type="UniPathway" id="UPA00148"/>
<dbReference type="InterPro" id="IPR029063">
    <property type="entry name" value="SAM-dependent_MTases_sf"/>
</dbReference>
<evidence type="ECO:0000256" key="1">
    <source>
        <dbReference type="ARBA" id="ARBA00004953"/>
    </source>
</evidence>
<dbReference type="AlphaFoldDB" id="A0A1S1VAI2"/>
<name>A0A1S1VAI2_9FIRM</name>
<evidence type="ECO:0000256" key="2">
    <source>
        <dbReference type="ARBA" id="ARBA00022573"/>
    </source>
</evidence>
<dbReference type="EMBL" id="MKIE01000001">
    <property type="protein sequence ID" value="OHW63450.1"/>
    <property type="molecule type" value="Genomic_DNA"/>
</dbReference>